<feature type="transmembrane region" description="Helical" evidence="2">
    <location>
        <begin position="376"/>
        <end position="396"/>
    </location>
</feature>
<dbReference type="RefSeq" id="WP_167749756.1">
    <property type="nucleotide sequence ID" value="NZ_CP039734.2"/>
</dbReference>
<evidence type="ECO:0000256" key="2">
    <source>
        <dbReference type="SAM" id="Phobius"/>
    </source>
</evidence>
<feature type="transmembrane region" description="Helical" evidence="2">
    <location>
        <begin position="158"/>
        <end position="179"/>
    </location>
</feature>
<proteinExistence type="predicted"/>
<keyword evidence="2" id="KW-0472">Membrane</keyword>
<protein>
    <submittedName>
        <fullName evidence="3">Uncharacterized protein</fullName>
    </submittedName>
</protein>
<dbReference type="EMBL" id="CP039734">
    <property type="protein sequence ID" value="QIR75855.1"/>
    <property type="molecule type" value="Genomic_DNA"/>
</dbReference>
<feature type="compositionally biased region" description="Basic and acidic residues" evidence="1">
    <location>
        <begin position="435"/>
        <end position="451"/>
    </location>
</feature>
<gene>
    <name evidence="3" type="ORF">FA584_06380</name>
</gene>
<organism evidence="3 4">
    <name type="scientific">Sulfurospirillum diekertiae</name>
    <dbReference type="NCBI Taxonomy" id="1854492"/>
    <lineage>
        <taxon>Bacteria</taxon>
        <taxon>Pseudomonadati</taxon>
        <taxon>Campylobacterota</taxon>
        <taxon>Epsilonproteobacteria</taxon>
        <taxon>Campylobacterales</taxon>
        <taxon>Sulfurospirillaceae</taxon>
        <taxon>Sulfurospirillum</taxon>
    </lineage>
</organism>
<evidence type="ECO:0000256" key="1">
    <source>
        <dbReference type="SAM" id="MobiDB-lite"/>
    </source>
</evidence>
<keyword evidence="2" id="KW-0812">Transmembrane</keyword>
<accession>A0AA92FGY3</accession>
<evidence type="ECO:0000313" key="3">
    <source>
        <dbReference type="EMBL" id="QIR75855.1"/>
    </source>
</evidence>
<reference evidence="3 4" key="1">
    <citation type="journal article" date="2017" name="Environ. Sci. Technol.">
        <title>Organohalide Respiration with Chlorinated Ethenes under Low pH Conditions.</title>
        <authorList>
            <person name="Yang Y."/>
            <person name="Capiro N.L."/>
            <person name="Marcet T.F."/>
            <person name="Yan J."/>
            <person name="Pennell K.D."/>
            <person name="Loffler F.E."/>
        </authorList>
    </citation>
    <scope>NUCLEOTIDE SEQUENCE [LARGE SCALE GENOMIC DNA]</scope>
    <source>
        <strain evidence="3 4">ACSDCE</strain>
    </source>
</reference>
<sequence>MEHPNLLQSIVVKENFTPDKFLFINPSLFTKEKDQKMLMKSISSLDHVGWEDVVLFITANSSSKNVSVILTEEGIHTSNGGFLAFSEIESVRSSWFFKTITFNGKTYSLQQLSASNVVLLASIIKKYIDAKSSALDINIDQQELINKAKEFNQHKMPLWKILLFLMIFVPIGMGIFGVIKDKYHQEELANERIQKEQAIKKQKIDILEKKLEASVEMQTLLEYKQLKTLSTLYWIIDEDSELKKSIDIYKAKQDFTHEEDNTFFFGLFGKKINRPIPKYGYIFVYDDKMIYNKNTYAVKKEELQNFANIVFDHTKQVSLSKFLDSTSVNITKLEKEIHKVPESNSNEFKQIYASSSYLGLIQSIKDRIEKNFIERFISSLNSTDILCIAAVLFLLFSWRSEVRKIRSNPLGYIANMFNPFSSRSAKPTANSSNYQEKKEAPKQETVTKEESAVKDREANFKCHKDYGYDYFYVDWDKKEWYSHNSWSGHCNDYEGKFSSEADLKVKIAKYMSKIDEFFFENPGKWNCKL</sequence>
<dbReference type="AlphaFoldDB" id="A0AA92FGY3"/>
<dbReference type="Proteomes" id="UP000502831">
    <property type="component" value="Chromosome"/>
</dbReference>
<keyword evidence="2" id="KW-1133">Transmembrane helix</keyword>
<feature type="compositionally biased region" description="Polar residues" evidence="1">
    <location>
        <begin position="424"/>
        <end position="434"/>
    </location>
</feature>
<name>A0AA92FGY3_9BACT</name>
<feature type="region of interest" description="Disordered" evidence="1">
    <location>
        <begin position="424"/>
        <end position="451"/>
    </location>
</feature>
<evidence type="ECO:0000313" key="4">
    <source>
        <dbReference type="Proteomes" id="UP000502831"/>
    </source>
</evidence>